<evidence type="ECO:0000313" key="8">
    <source>
        <dbReference type="Proteomes" id="UP000075411"/>
    </source>
</evidence>
<dbReference type="Pfam" id="PF07690">
    <property type="entry name" value="MFS_1"/>
    <property type="match status" value="1"/>
</dbReference>
<dbReference type="PANTHER" id="PTHR42718:SF9">
    <property type="entry name" value="MAJOR FACILITATOR SUPERFAMILY MULTIDRUG TRANSPORTER MFSC"/>
    <property type="match status" value="1"/>
</dbReference>
<feature type="transmembrane region" description="Helical" evidence="6">
    <location>
        <begin position="91"/>
        <end position="116"/>
    </location>
</feature>
<name>A0A149U8W5_9PROT</name>
<keyword evidence="2" id="KW-0813">Transport</keyword>
<dbReference type="RefSeq" id="WP_156480257.1">
    <property type="nucleotide sequence ID" value="NZ_LHZT01000039.1"/>
</dbReference>
<organism evidence="7 8">
    <name type="scientific">Acetobacter tropicalis</name>
    <dbReference type="NCBI Taxonomy" id="104102"/>
    <lineage>
        <taxon>Bacteria</taxon>
        <taxon>Pseudomonadati</taxon>
        <taxon>Pseudomonadota</taxon>
        <taxon>Alphaproteobacteria</taxon>
        <taxon>Acetobacterales</taxon>
        <taxon>Acetobacteraceae</taxon>
        <taxon>Acetobacter</taxon>
    </lineage>
</organism>
<keyword evidence="5 6" id="KW-0472">Membrane</keyword>
<dbReference type="PATRIC" id="fig|104102.12.peg.127"/>
<dbReference type="SUPFAM" id="SSF103473">
    <property type="entry name" value="MFS general substrate transporter"/>
    <property type="match status" value="1"/>
</dbReference>
<evidence type="ECO:0000256" key="1">
    <source>
        <dbReference type="ARBA" id="ARBA00004141"/>
    </source>
</evidence>
<comment type="subcellular location">
    <subcellularLocation>
        <location evidence="1">Membrane</location>
        <topology evidence="1">Multi-pass membrane protein</topology>
    </subcellularLocation>
</comment>
<reference evidence="7 8" key="1">
    <citation type="submission" date="2015-06" db="EMBL/GenBank/DDBJ databases">
        <title>Improved classification and identification of acetic acid bacteria using matrix-assisted laser desorption/ionization time-of-flight mass spectrometry; Gluconobacter nephelii and Gluconobacter uchimurae are later heterotypic synonyms of Gluconobacter japonicus and Gluconobacter oxydans, respectively.</title>
        <authorList>
            <person name="Li L."/>
            <person name="Cleenwerck I."/>
            <person name="De Vuyst L."/>
            <person name="Vandamme P."/>
        </authorList>
    </citation>
    <scope>NUCLEOTIDE SEQUENCE [LARGE SCALE GENOMIC DNA]</scope>
    <source>
        <strain evidence="7 8">LMG 1663</strain>
    </source>
</reference>
<dbReference type="PANTHER" id="PTHR42718">
    <property type="entry name" value="MAJOR FACILITATOR SUPERFAMILY MULTIDRUG TRANSPORTER MFSC"/>
    <property type="match status" value="1"/>
</dbReference>
<dbReference type="GO" id="GO:0016020">
    <property type="term" value="C:membrane"/>
    <property type="evidence" value="ECO:0007669"/>
    <property type="project" value="UniProtKB-SubCell"/>
</dbReference>
<feature type="non-terminal residue" evidence="7">
    <location>
        <position position="1"/>
    </location>
</feature>
<dbReference type="Gene3D" id="1.20.1250.20">
    <property type="entry name" value="MFS general substrate transporter like domains"/>
    <property type="match status" value="1"/>
</dbReference>
<dbReference type="InterPro" id="IPR036259">
    <property type="entry name" value="MFS_trans_sf"/>
</dbReference>
<comment type="caution">
    <text evidence="7">The sequence shown here is derived from an EMBL/GenBank/DDBJ whole genome shotgun (WGS) entry which is preliminary data.</text>
</comment>
<protein>
    <submittedName>
        <fullName evidence="7">Disulfide bond formation protein DsbA</fullName>
    </submittedName>
</protein>
<proteinExistence type="predicted"/>
<dbReference type="AlphaFoldDB" id="A0A149U8W5"/>
<evidence type="ECO:0000256" key="6">
    <source>
        <dbReference type="SAM" id="Phobius"/>
    </source>
</evidence>
<keyword evidence="4 6" id="KW-1133">Transmembrane helix</keyword>
<feature type="transmembrane region" description="Helical" evidence="6">
    <location>
        <begin position="36"/>
        <end position="53"/>
    </location>
</feature>
<feature type="transmembrane region" description="Helical" evidence="6">
    <location>
        <begin position="12"/>
        <end position="30"/>
    </location>
</feature>
<feature type="transmembrane region" description="Helical" evidence="6">
    <location>
        <begin position="137"/>
        <end position="155"/>
    </location>
</feature>
<gene>
    <name evidence="7" type="ORF">AD947_00285</name>
</gene>
<evidence type="ECO:0000256" key="4">
    <source>
        <dbReference type="ARBA" id="ARBA00022989"/>
    </source>
</evidence>
<sequence>RLHKTRGNSNGVSFAGQMLLPVWLIHACGISPERTGLFMAPLGLGMMCVYPLIGRLSERFDARDLTGCGALLSFVGTVILMLLSYNGLNVVLLTIALLLRGGGGGAVGIPAMSAGYASIARADIPMATTALNIMQRIGGPTLITACATFLGWRLATVAPSHVVSEAYAETFGLLALFHGTLLLATRFIRPSEKKRQFGSN</sequence>
<dbReference type="Proteomes" id="UP000075411">
    <property type="component" value="Unassembled WGS sequence"/>
</dbReference>
<evidence type="ECO:0000256" key="3">
    <source>
        <dbReference type="ARBA" id="ARBA00022692"/>
    </source>
</evidence>
<keyword evidence="3 6" id="KW-0812">Transmembrane</keyword>
<dbReference type="OrthoDB" id="2414439at2"/>
<accession>A0A149U8W5</accession>
<feature type="transmembrane region" description="Helical" evidence="6">
    <location>
        <begin position="167"/>
        <end position="188"/>
    </location>
</feature>
<evidence type="ECO:0000256" key="5">
    <source>
        <dbReference type="ARBA" id="ARBA00023136"/>
    </source>
</evidence>
<evidence type="ECO:0000313" key="7">
    <source>
        <dbReference type="EMBL" id="KXV61729.1"/>
    </source>
</evidence>
<feature type="transmembrane region" description="Helical" evidence="6">
    <location>
        <begin position="65"/>
        <end position="85"/>
    </location>
</feature>
<evidence type="ECO:0000256" key="2">
    <source>
        <dbReference type="ARBA" id="ARBA00022448"/>
    </source>
</evidence>
<dbReference type="GO" id="GO:0022857">
    <property type="term" value="F:transmembrane transporter activity"/>
    <property type="evidence" value="ECO:0007669"/>
    <property type="project" value="InterPro"/>
</dbReference>
<dbReference type="EMBL" id="LHZT01000039">
    <property type="protein sequence ID" value="KXV61729.1"/>
    <property type="molecule type" value="Genomic_DNA"/>
</dbReference>
<dbReference type="InterPro" id="IPR011701">
    <property type="entry name" value="MFS"/>
</dbReference>